<dbReference type="PANTHER" id="PTHR47966">
    <property type="entry name" value="BETA-SITE APP-CLEAVING ENZYME, ISOFORM A-RELATED"/>
    <property type="match status" value="1"/>
</dbReference>
<dbReference type="FunCoup" id="A0A165GWH3">
    <property type="interactions" value="51"/>
</dbReference>
<organism evidence="8 9">
    <name type="scientific">Laetiporus sulphureus 93-53</name>
    <dbReference type="NCBI Taxonomy" id="1314785"/>
    <lineage>
        <taxon>Eukaryota</taxon>
        <taxon>Fungi</taxon>
        <taxon>Dikarya</taxon>
        <taxon>Basidiomycota</taxon>
        <taxon>Agaricomycotina</taxon>
        <taxon>Agaricomycetes</taxon>
        <taxon>Polyporales</taxon>
        <taxon>Laetiporus</taxon>
    </lineage>
</organism>
<evidence type="ECO:0000259" key="7">
    <source>
        <dbReference type="PROSITE" id="PS51767"/>
    </source>
</evidence>
<feature type="active site" evidence="5">
    <location>
        <position position="47"/>
    </location>
</feature>
<dbReference type="OrthoDB" id="771136at2759"/>
<evidence type="ECO:0000313" key="8">
    <source>
        <dbReference type="EMBL" id="KZT10921.1"/>
    </source>
</evidence>
<evidence type="ECO:0000256" key="4">
    <source>
        <dbReference type="ARBA" id="ARBA00022801"/>
    </source>
</evidence>
<dbReference type="CDD" id="cd05471">
    <property type="entry name" value="pepsin_like"/>
    <property type="match status" value="1"/>
</dbReference>
<dbReference type="InterPro" id="IPR033121">
    <property type="entry name" value="PEPTIDASE_A1"/>
</dbReference>
<keyword evidence="2 8" id="KW-0645">Protease</keyword>
<dbReference type="Gene3D" id="2.40.70.10">
    <property type="entry name" value="Acid Proteases"/>
    <property type="match status" value="2"/>
</dbReference>
<dbReference type="GO" id="GO:0004190">
    <property type="term" value="F:aspartic-type endopeptidase activity"/>
    <property type="evidence" value="ECO:0007669"/>
    <property type="project" value="UniProtKB-KW"/>
</dbReference>
<dbReference type="SUPFAM" id="SSF50630">
    <property type="entry name" value="Acid proteases"/>
    <property type="match status" value="1"/>
</dbReference>
<protein>
    <submittedName>
        <fullName evidence="8">Acid protease</fullName>
    </submittedName>
</protein>
<keyword evidence="9" id="KW-1185">Reference proteome</keyword>
<dbReference type="InParanoid" id="A0A165GWH3"/>
<gene>
    <name evidence="8" type="ORF">LAESUDRAFT_355371</name>
</gene>
<dbReference type="InterPro" id="IPR001461">
    <property type="entry name" value="Aspartic_peptidase_A1"/>
</dbReference>
<proteinExistence type="inferred from homology"/>
<dbReference type="GO" id="GO:0006508">
    <property type="term" value="P:proteolysis"/>
    <property type="evidence" value="ECO:0007669"/>
    <property type="project" value="UniProtKB-KW"/>
</dbReference>
<dbReference type="RefSeq" id="XP_040768661.1">
    <property type="nucleotide sequence ID" value="XM_040902149.1"/>
</dbReference>
<keyword evidence="4" id="KW-0378">Hydrolase</keyword>
<dbReference type="STRING" id="1314785.A0A165GWH3"/>
<feature type="compositionally biased region" description="Low complexity" evidence="6">
    <location>
        <begin position="376"/>
        <end position="401"/>
    </location>
</feature>
<evidence type="ECO:0000256" key="5">
    <source>
        <dbReference type="PIRSR" id="PIRSR601461-1"/>
    </source>
</evidence>
<keyword evidence="3" id="KW-0064">Aspartyl protease</keyword>
<feature type="active site" evidence="5">
    <location>
        <position position="247"/>
    </location>
</feature>
<evidence type="ECO:0000256" key="3">
    <source>
        <dbReference type="ARBA" id="ARBA00022750"/>
    </source>
</evidence>
<evidence type="ECO:0000256" key="2">
    <source>
        <dbReference type="ARBA" id="ARBA00022670"/>
    </source>
</evidence>
<feature type="region of interest" description="Disordered" evidence="6">
    <location>
        <begin position="66"/>
        <end position="85"/>
    </location>
</feature>
<dbReference type="PANTHER" id="PTHR47966:SF57">
    <property type="entry name" value="PEPTIDASE A1 DOMAIN-CONTAINING PROTEIN"/>
    <property type="match status" value="1"/>
</dbReference>
<evidence type="ECO:0000256" key="6">
    <source>
        <dbReference type="SAM" id="MobiDB-lite"/>
    </source>
</evidence>
<sequence>MLLPSRYPLSPANVTQSGTGILNNQDSSYLGILGVGTPSQSFPLIMDTGSSDLWLASTSCSGCPSGTPEYSSSSSSTYKANTTNSTTGQAKQVEIQYGSGAVEGTLASDTISMGGLSVDSQTFLLVNEVSSALLGGNVTGILGLAFQSLASTGAVPFWQALISNGQLSSPEFAFYLARFLDDTSAASEEPGGTFTLGGTNSSLYSGDIEYHDLADSSQETYWLLTISNMTVQGSSVDLGTSLNAAIDTGTTLIGGPQSAVENIYAEITGSTALEGDYEGYYSFPCSTTVNVTLSFGGKEWPINSADMNLGVVSGDSCLGGVFILSEGSDVSGSSDPTWVVGDTFLKNVYTVFRSSPASVGFAELSTSAGGPEKSASITTSGLTTPTSSGGSSSSTSSSSTSSSSSAVEFANARALTLGVLFSLFISTLSGWTILA</sequence>
<dbReference type="Pfam" id="PF00026">
    <property type="entry name" value="Asp"/>
    <property type="match status" value="1"/>
</dbReference>
<dbReference type="InterPro" id="IPR034164">
    <property type="entry name" value="Pepsin-like_dom"/>
</dbReference>
<feature type="domain" description="Peptidase A1" evidence="7">
    <location>
        <begin position="29"/>
        <end position="362"/>
    </location>
</feature>
<dbReference type="PROSITE" id="PS51767">
    <property type="entry name" value="PEPTIDASE_A1"/>
    <property type="match status" value="1"/>
</dbReference>
<dbReference type="GeneID" id="63819180"/>
<dbReference type="PRINTS" id="PR00792">
    <property type="entry name" value="PEPSIN"/>
</dbReference>
<reference evidence="8 9" key="1">
    <citation type="journal article" date="2016" name="Mol. Biol. Evol.">
        <title>Comparative Genomics of Early-Diverging Mushroom-Forming Fungi Provides Insights into the Origins of Lignocellulose Decay Capabilities.</title>
        <authorList>
            <person name="Nagy L.G."/>
            <person name="Riley R."/>
            <person name="Tritt A."/>
            <person name="Adam C."/>
            <person name="Daum C."/>
            <person name="Floudas D."/>
            <person name="Sun H."/>
            <person name="Yadav J.S."/>
            <person name="Pangilinan J."/>
            <person name="Larsson K.H."/>
            <person name="Matsuura K."/>
            <person name="Barry K."/>
            <person name="Labutti K."/>
            <person name="Kuo R."/>
            <person name="Ohm R.A."/>
            <person name="Bhattacharya S.S."/>
            <person name="Shirouzu T."/>
            <person name="Yoshinaga Y."/>
            <person name="Martin F.M."/>
            <person name="Grigoriev I.V."/>
            <person name="Hibbett D.S."/>
        </authorList>
    </citation>
    <scope>NUCLEOTIDE SEQUENCE [LARGE SCALE GENOMIC DNA]</scope>
    <source>
        <strain evidence="8 9">93-53</strain>
    </source>
</reference>
<dbReference type="FunFam" id="2.40.70.10:FF:000115">
    <property type="entry name" value="Lysosomal aspartic protease"/>
    <property type="match status" value="1"/>
</dbReference>
<dbReference type="AlphaFoldDB" id="A0A165GWH3"/>
<evidence type="ECO:0000256" key="1">
    <source>
        <dbReference type="ARBA" id="ARBA00007447"/>
    </source>
</evidence>
<dbReference type="InterPro" id="IPR021109">
    <property type="entry name" value="Peptidase_aspartic_dom_sf"/>
</dbReference>
<feature type="region of interest" description="Disordered" evidence="6">
    <location>
        <begin position="366"/>
        <end position="401"/>
    </location>
</feature>
<accession>A0A165GWH3</accession>
<comment type="similarity">
    <text evidence="1">Belongs to the peptidase A1 family.</text>
</comment>
<name>A0A165GWH3_9APHY</name>
<dbReference type="EMBL" id="KV427608">
    <property type="protein sequence ID" value="KZT10921.1"/>
    <property type="molecule type" value="Genomic_DNA"/>
</dbReference>
<dbReference type="Proteomes" id="UP000076871">
    <property type="component" value="Unassembled WGS sequence"/>
</dbReference>
<evidence type="ECO:0000313" key="9">
    <source>
        <dbReference type="Proteomes" id="UP000076871"/>
    </source>
</evidence>